<dbReference type="GO" id="GO:0020037">
    <property type="term" value="F:heme binding"/>
    <property type="evidence" value="ECO:0007669"/>
    <property type="project" value="InterPro"/>
</dbReference>
<dbReference type="InterPro" id="IPR050476">
    <property type="entry name" value="Insect_CytP450_Detox"/>
</dbReference>
<dbReference type="PROSITE" id="PS00086">
    <property type="entry name" value="CYTOCHROME_P450"/>
    <property type="match status" value="1"/>
</dbReference>
<keyword evidence="15" id="KW-0812">Transmembrane</keyword>
<dbReference type="RefSeq" id="XP_024881855.1">
    <property type="nucleotide sequence ID" value="XM_025026087.1"/>
</dbReference>
<name>A0A6J1QHM8_9HYME</name>
<dbReference type="Proteomes" id="UP000504618">
    <property type="component" value="Unplaced"/>
</dbReference>
<evidence type="ECO:0000313" key="21">
    <source>
        <dbReference type="RefSeq" id="XP_024881859.1"/>
    </source>
</evidence>
<dbReference type="Gene3D" id="1.10.630.10">
    <property type="entry name" value="Cytochrome P450"/>
    <property type="match status" value="1"/>
</dbReference>
<feature type="transmembrane region" description="Helical" evidence="15">
    <location>
        <begin position="6"/>
        <end position="29"/>
    </location>
</feature>
<comment type="similarity">
    <text evidence="4 14">Belongs to the cytochrome P450 family.</text>
</comment>
<dbReference type="PRINTS" id="PR00463">
    <property type="entry name" value="EP450I"/>
</dbReference>
<dbReference type="InterPro" id="IPR017972">
    <property type="entry name" value="Cyt_P450_CS"/>
</dbReference>
<reference evidence="17 18" key="1">
    <citation type="submission" date="2025-04" db="UniProtKB">
        <authorList>
            <consortium name="RefSeq"/>
        </authorList>
    </citation>
    <scope>IDENTIFICATION</scope>
    <source>
        <tissue evidence="17 18">Whole body</tissue>
    </source>
</reference>
<dbReference type="Pfam" id="PF00067">
    <property type="entry name" value="p450"/>
    <property type="match status" value="1"/>
</dbReference>
<dbReference type="SUPFAM" id="SSF48264">
    <property type="entry name" value="Cytochrome P450"/>
    <property type="match status" value="1"/>
</dbReference>
<dbReference type="OrthoDB" id="2789670at2759"/>
<evidence type="ECO:0000256" key="10">
    <source>
        <dbReference type="ARBA" id="ARBA00023004"/>
    </source>
</evidence>
<evidence type="ECO:0000256" key="9">
    <source>
        <dbReference type="ARBA" id="ARBA00023002"/>
    </source>
</evidence>
<sequence>MVLAELIGAFIAALSILYIYYKFVIFDFWRKRGVFYIKPVVLTGNITALLTGKKQIGVFFHDIYMKYKDHRAIGMYSLHKPNLVVADLDLIKTVLTKNFASFHDRGTFCNEKIDPLSGHLFSMAGKKWRNLRTKMTPTFTLGKIKQMFPIVKECGDELANYLDSKVQMRDSIEMKDIFARYTTDVIMSTAFGIKSNCIEDPNNEYRKQEKKIFEMNTIWIALFWFTPNIMELFSIPITPQSVTSFFMNLFRENVEYRQAHNIIRHDFMDLLIQLIEKGYVEPENSTNTTTTQTTSSINKLTMEEATAQSYIFFIAGYETSSTTGTFALYELAQHHDMQDKVCKEIDEMLAKHGGLTYDALNEMTYLHKVVNETMRKYPPLPMLNRTCTEDINLPTMNIHVPKGTLITIPVLGLHRDPLIYPDPDKFDPERFNADVAAERHTYAFLPFGQGPRICIGAQFGYVQTKVGLVSLLSKYKFNLHPQTLVPPIFDERNLILSAKGGIRLIIEPR</sequence>
<keyword evidence="5 13" id="KW-0349">Heme</keyword>
<evidence type="ECO:0000313" key="19">
    <source>
        <dbReference type="RefSeq" id="XP_024881857.1"/>
    </source>
</evidence>
<gene>
    <name evidence="17 18 19 20 21" type="primary">LOC112461039</name>
</gene>
<dbReference type="RefSeq" id="XP_024881856.1">
    <property type="nucleotide sequence ID" value="XM_025026088.1"/>
</dbReference>
<proteinExistence type="inferred from homology"/>
<evidence type="ECO:0000313" key="20">
    <source>
        <dbReference type="RefSeq" id="XP_024881858.1"/>
    </source>
</evidence>
<evidence type="ECO:0000256" key="14">
    <source>
        <dbReference type="RuleBase" id="RU000461"/>
    </source>
</evidence>
<dbReference type="GO" id="GO:0005789">
    <property type="term" value="C:endoplasmic reticulum membrane"/>
    <property type="evidence" value="ECO:0007669"/>
    <property type="project" value="UniProtKB-SubCell"/>
</dbReference>
<organism evidence="16 19">
    <name type="scientific">Temnothorax curvispinosus</name>
    <dbReference type="NCBI Taxonomy" id="300111"/>
    <lineage>
        <taxon>Eukaryota</taxon>
        <taxon>Metazoa</taxon>
        <taxon>Ecdysozoa</taxon>
        <taxon>Arthropoda</taxon>
        <taxon>Hexapoda</taxon>
        <taxon>Insecta</taxon>
        <taxon>Pterygota</taxon>
        <taxon>Neoptera</taxon>
        <taxon>Endopterygota</taxon>
        <taxon>Hymenoptera</taxon>
        <taxon>Apocrita</taxon>
        <taxon>Aculeata</taxon>
        <taxon>Formicoidea</taxon>
        <taxon>Formicidae</taxon>
        <taxon>Myrmicinae</taxon>
        <taxon>Temnothorax</taxon>
    </lineage>
</organism>
<evidence type="ECO:0000256" key="15">
    <source>
        <dbReference type="SAM" id="Phobius"/>
    </source>
</evidence>
<keyword evidence="12 15" id="KW-0472">Membrane</keyword>
<dbReference type="GO" id="GO:0005506">
    <property type="term" value="F:iron ion binding"/>
    <property type="evidence" value="ECO:0007669"/>
    <property type="project" value="InterPro"/>
</dbReference>
<protein>
    <submittedName>
        <fullName evidence="17 18">Probable cytochrome P450 6a14</fullName>
    </submittedName>
</protein>
<evidence type="ECO:0000313" key="18">
    <source>
        <dbReference type="RefSeq" id="XP_024881856.1"/>
    </source>
</evidence>
<accession>A0A6J1QHM8</accession>
<evidence type="ECO:0000256" key="12">
    <source>
        <dbReference type="ARBA" id="ARBA00023136"/>
    </source>
</evidence>
<evidence type="ECO:0000256" key="5">
    <source>
        <dbReference type="ARBA" id="ARBA00022617"/>
    </source>
</evidence>
<dbReference type="InterPro" id="IPR036396">
    <property type="entry name" value="Cyt_P450_sf"/>
</dbReference>
<dbReference type="InterPro" id="IPR001128">
    <property type="entry name" value="Cyt_P450"/>
</dbReference>
<dbReference type="CDD" id="cd11056">
    <property type="entry name" value="CYP6-like"/>
    <property type="match status" value="1"/>
</dbReference>
<keyword evidence="15" id="KW-1133">Transmembrane helix</keyword>
<evidence type="ECO:0000313" key="16">
    <source>
        <dbReference type="Proteomes" id="UP000504618"/>
    </source>
</evidence>
<dbReference type="GO" id="GO:0004497">
    <property type="term" value="F:monooxygenase activity"/>
    <property type="evidence" value="ECO:0007669"/>
    <property type="project" value="UniProtKB-KW"/>
</dbReference>
<evidence type="ECO:0000256" key="3">
    <source>
        <dbReference type="ARBA" id="ARBA00004406"/>
    </source>
</evidence>
<dbReference type="FunFam" id="1.10.630.10:FF:000042">
    <property type="entry name" value="Cytochrome P450"/>
    <property type="match status" value="1"/>
</dbReference>
<evidence type="ECO:0000256" key="8">
    <source>
        <dbReference type="ARBA" id="ARBA00022848"/>
    </source>
</evidence>
<keyword evidence="11 14" id="KW-0503">Monooxygenase</keyword>
<keyword evidence="6 13" id="KW-0479">Metal-binding</keyword>
<evidence type="ECO:0000256" key="1">
    <source>
        <dbReference type="ARBA" id="ARBA00001971"/>
    </source>
</evidence>
<feature type="binding site" description="axial binding residue" evidence="13">
    <location>
        <position position="454"/>
    </location>
    <ligand>
        <name>heme</name>
        <dbReference type="ChEBI" id="CHEBI:30413"/>
    </ligand>
    <ligandPart>
        <name>Fe</name>
        <dbReference type="ChEBI" id="CHEBI:18248"/>
    </ligandPart>
</feature>
<keyword evidence="7" id="KW-0256">Endoplasmic reticulum</keyword>
<keyword evidence="8" id="KW-0492">Microsome</keyword>
<evidence type="ECO:0000313" key="17">
    <source>
        <dbReference type="RefSeq" id="XP_024881855.1"/>
    </source>
</evidence>
<comment type="cofactor">
    <cofactor evidence="1 13">
        <name>heme</name>
        <dbReference type="ChEBI" id="CHEBI:30413"/>
    </cofactor>
</comment>
<dbReference type="PANTHER" id="PTHR24292:SF100">
    <property type="entry name" value="CYTOCHROME P450 6A16, ISOFORM B-RELATED"/>
    <property type="match status" value="1"/>
</dbReference>
<comment type="subcellular location">
    <subcellularLocation>
        <location evidence="3">Endoplasmic reticulum membrane</location>
        <topology evidence="3">Peripheral membrane protein</topology>
    </subcellularLocation>
    <subcellularLocation>
        <location evidence="2">Microsome membrane</location>
        <topology evidence="2">Peripheral membrane protein</topology>
    </subcellularLocation>
</comment>
<dbReference type="PRINTS" id="PR00385">
    <property type="entry name" value="P450"/>
</dbReference>
<evidence type="ECO:0000256" key="4">
    <source>
        <dbReference type="ARBA" id="ARBA00010617"/>
    </source>
</evidence>
<evidence type="ECO:0000256" key="7">
    <source>
        <dbReference type="ARBA" id="ARBA00022824"/>
    </source>
</evidence>
<dbReference type="RefSeq" id="XP_024881859.1">
    <property type="nucleotide sequence ID" value="XM_025026091.1"/>
</dbReference>
<dbReference type="RefSeq" id="XP_024881857.1">
    <property type="nucleotide sequence ID" value="XM_025026089.1"/>
</dbReference>
<dbReference type="RefSeq" id="XP_024881858.1">
    <property type="nucleotide sequence ID" value="XM_025026090.1"/>
</dbReference>
<dbReference type="GeneID" id="112461039"/>
<keyword evidence="16" id="KW-1185">Reference proteome</keyword>
<evidence type="ECO:0000256" key="2">
    <source>
        <dbReference type="ARBA" id="ARBA00004174"/>
    </source>
</evidence>
<keyword evidence="9 14" id="KW-0560">Oxidoreductase</keyword>
<keyword evidence="10 13" id="KW-0408">Iron</keyword>
<dbReference type="InterPro" id="IPR002401">
    <property type="entry name" value="Cyt_P450_E_grp-I"/>
</dbReference>
<dbReference type="GO" id="GO:0016705">
    <property type="term" value="F:oxidoreductase activity, acting on paired donors, with incorporation or reduction of molecular oxygen"/>
    <property type="evidence" value="ECO:0007669"/>
    <property type="project" value="InterPro"/>
</dbReference>
<dbReference type="AlphaFoldDB" id="A0A6J1QHM8"/>
<evidence type="ECO:0000256" key="13">
    <source>
        <dbReference type="PIRSR" id="PIRSR602401-1"/>
    </source>
</evidence>
<dbReference type="PANTHER" id="PTHR24292">
    <property type="entry name" value="CYTOCHROME P450"/>
    <property type="match status" value="1"/>
</dbReference>
<evidence type="ECO:0000256" key="11">
    <source>
        <dbReference type="ARBA" id="ARBA00023033"/>
    </source>
</evidence>
<evidence type="ECO:0000256" key="6">
    <source>
        <dbReference type="ARBA" id="ARBA00022723"/>
    </source>
</evidence>